<protein>
    <submittedName>
        <fullName evidence="1">Uncharacterized protein</fullName>
    </submittedName>
</protein>
<dbReference type="RefSeq" id="WP_309941703.1">
    <property type="nucleotide sequence ID" value="NZ_AP025305.1"/>
</dbReference>
<accession>A0AAE3XQY8</accession>
<sequence length="107" mass="12387">MDRYKILWKNEHIGRLTKIIPDMSYLEGTWEPNSTDLAQKFTDLISNFDTKSVMLNPIKGIRAILEDQNSYQTHISVISLGVNNELLVKKIIEESAIEWLLKNVPEE</sequence>
<evidence type="ECO:0000313" key="2">
    <source>
        <dbReference type="Proteomes" id="UP001185092"/>
    </source>
</evidence>
<organism evidence="1 2">
    <name type="scientific">Aureibacter tunicatorum</name>
    <dbReference type="NCBI Taxonomy" id="866807"/>
    <lineage>
        <taxon>Bacteria</taxon>
        <taxon>Pseudomonadati</taxon>
        <taxon>Bacteroidota</taxon>
        <taxon>Cytophagia</taxon>
        <taxon>Cytophagales</taxon>
        <taxon>Persicobacteraceae</taxon>
        <taxon>Aureibacter</taxon>
    </lineage>
</organism>
<dbReference type="Proteomes" id="UP001185092">
    <property type="component" value="Unassembled WGS sequence"/>
</dbReference>
<dbReference type="EMBL" id="JAVDQD010000006">
    <property type="protein sequence ID" value="MDR6241143.1"/>
    <property type="molecule type" value="Genomic_DNA"/>
</dbReference>
<comment type="caution">
    <text evidence="1">The sequence shown here is derived from an EMBL/GenBank/DDBJ whole genome shotgun (WGS) entry which is preliminary data.</text>
</comment>
<keyword evidence="2" id="KW-1185">Reference proteome</keyword>
<evidence type="ECO:0000313" key="1">
    <source>
        <dbReference type="EMBL" id="MDR6241143.1"/>
    </source>
</evidence>
<reference evidence="1" key="1">
    <citation type="submission" date="2023-07" db="EMBL/GenBank/DDBJ databases">
        <title>Genomic Encyclopedia of Type Strains, Phase IV (KMG-IV): sequencing the most valuable type-strain genomes for metagenomic binning, comparative biology and taxonomic classification.</title>
        <authorList>
            <person name="Goeker M."/>
        </authorList>
    </citation>
    <scope>NUCLEOTIDE SEQUENCE</scope>
    <source>
        <strain evidence="1">DSM 26174</strain>
    </source>
</reference>
<dbReference type="AlphaFoldDB" id="A0AAE3XQY8"/>
<name>A0AAE3XQY8_9BACT</name>
<gene>
    <name evidence="1" type="ORF">HNQ88_004219</name>
</gene>
<proteinExistence type="predicted"/>